<evidence type="ECO:0000313" key="2">
    <source>
        <dbReference type="EMBL" id="KAJ5094939.1"/>
    </source>
</evidence>
<gene>
    <name evidence="2" type="ORF">N7532_007230</name>
</gene>
<protein>
    <recommendedName>
        <fullName evidence="1">Endonuclease/exonuclease/phosphatase domain-containing protein</fullName>
    </recommendedName>
</protein>
<keyword evidence="3" id="KW-1185">Reference proteome</keyword>
<dbReference type="EMBL" id="JAPQKI010000006">
    <property type="protein sequence ID" value="KAJ5094939.1"/>
    <property type="molecule type" value="Genomic_DNA"/>
</dbReference>
<dbReference type="SUPFAM" id="SSF56219">
    <property type="entry name" value="DNase I-like"/>
    <property type="match status" value="1"/>
</dbReference>
<evidence type="ECO:0000313" key="3">
    <source>
        <dbReference type="Proteomes" id="UP001149074"/>
    </source>
</evidence>
<dbReference type="GeneID" id="81358702"/>
<dbReference type="RefSeq" id="XP_056473089.1">
    <property type="nucleotide sequence ID" value="XM_056619723.1"/>
</dbReference>
<reference evidence="2" key="1">
    <citation type="submission" date="2022-11" db="EMBL/GenBank/DDBJ databases">
        <authorList>
            <person name="Petersen C."/>
        </authorList>
    </citation>
    <scope>NUCLEOTIDE SEQUENCE</scope>
    <source>
        <strain evidence="2">IBT 30761</strain>
    </source>
</reference>
<accession>A0A9W9F7J0</accession>
<dbReference type="GO" id="GO:0003824">
    <property type="term" value="F:catalytic activity"/>
    <property type="evidence" value="ECO:0007669"/>
    <property type="project" value="InterPro"/>
</dbReference>
<sequence length="264" mass="30036">MHLFGEEEVHKLDILAIQEPSINTLTEPMTTYSQALGGRFHVVLRPTASTEPIPRVCFFINKRLDPRTWTVRHITRDISTVSINASTGTIHIHNVYNPSPRLSQDDVLREGEANEGPADAQSTLIPLHHALSRSGQHMVVGDFNLHHPQWSRRGYYRTDVEAEDLIGLMGDHGLELLTPRGTTTCEKHERGAVWKTTIDLAWASSTLANRLIRCEAQRQWLHAADHVPVLTEVNIETQQRPRHKRLQWKNADWKAWLAALTPRS</sequence>
<organism evidence="2 3">
    <name type="scientific">Penicillium argentinense</name>
    <dbReference type="NCBI Taxonomy" id="1131581"/>
    <lineage>
        <taxon>Eukaryota</taxon>
        <taxon>Fungi</taxon>
        <taxon>Dikarya</taxon>
        <taxon>Ascomycota</taxon>
        <taxon>Pezizomycotina</taxon>
        <taxon>Eurotiomycetes</taxon>
        <taxon>Eurotiomycetidae</taxon>
        <taxon>Eurotiales</taxon>
        <taxon>Aspergillaceae</taxon>
        <taxon>Penicillium</taxon>
    </lineage>
</organism>
<dbReference type="InterPro" id="IPR036691">
    <property type="entry name" value="Endo/exonu/phosph_ase_sf"/>
</dbReference>
<name>A0A9W9F7J0_9EURO</name>
<evidence type="ECO:0000259" key="1">
    <source>
        <dbReference type="Pfam" id="PF14529"/>
    </source>
</evidence>
<reference evidence="2" key="2">
    <citation type="journal article" date="2023" name="IMA Fungus">
        <title>Comparative genomic study of the Penicillium genus elucidates a diverse pangenome and 15 lateral gene transfer events.</title>
        <authorList>
            <person name="Petersen C."/>
            <person name="Sorensen T."/>
            <person name="Nielsen M.R."/>
            <person name="Sondergaard T.E."/>
            <person name="Sorensen J.L."/>
            <person name="Fitzpatrick D.A."/>
            <person name="Frisvad J.C."/>
            <person name="Nielsen K.L."/>
        </authorList>
    </citation>
    <scope>NUCLEOTIDE SEQUENCE</scope>
    <source>
        <strain evidence="2">IBT 30761</strain>
    </source>
</reference>
<feature type="domain" description="Endonuclease/exonuclease/phosphatase" evidence="1">
    <location>
        <begin position="90"/>
        <end position="229"/>
    </location>
</feature>
<dbReference type="Proteomes" id="UP001149074">
    <property type="component" value="Unassembled WGS sequence"/>
</dbReference>
<dbReference type="InterPro" id="IPR005135">
    <property type="entry name" value="Endo/exonuclease/phosphatase"/>
</dbReference>
<proteinExistence type="predicted"/>
<dbReference type="OrthoDB" id="5549573at2759"/>
<dbReference type="Gene3D" id="3.60.10.10">
    <property type="entry name" value="Endonuclease/exonuclease/phosphatase"/>
    <property type="match status" value="1"/>
</dbReference>
<comment type="caution">
    <text evidence="2">The sequence shown here is derived from an EMBL/GenBank/DDBJ whole genome shotgun (WGS) entry which is preliminary data.</text>
</comment>
<dbReference type="AlphaFoldDB" id="A0A9W9F7J0"/>
<dbReference type="Pfam" id="PF14529">
    <property type="entry name" value="Exo_endo_phos_2"/>
    <property type="match status" value="1"/>
</dbReference>